<dbReference type="OrthoDB" id="9805628at2"/>
<protein>
    <recommendedName>
        <fullName evidence="5">branched-chain-amino-acid transaminase</fullName>
        <ecNumber evidence="5">2.6.1.42</ecNumber>
    </recommendedName>
</protein>
<dbReference type="EMBL" id="CP003345">
    <property type="protein sequence ID" value="AFM05526.1"/>
    <property type="molecule type" value="Genomic_DNA"/>
</dbReference>
<name>I4ANJ1_BERLS</name>
<evidence type="ECO:0000256" key="7">
    <source>
        <dbReference type="ARBA" id="ARBA00048798"/>
    </source>
</evidence>
<dbReference type="InterPro" id="IPR001544">
    <property type="entry name" value="Aminotrans_IV"/>
</dbReference>
<proteinExistence type="inferred from homology"/>
<evidence type="ECO:0000256" key="6">
    <source>
        <dbReference type="ARBA" id="ARBA00048212"/>
    </source>
</evidence>
<sequence>MLNYNGKIYTDKNTPLFSAQNRAFSYADALFETIRIRNNNLNYSIPLWDYHFKRLSKGMAAYGYDKLASNFLKNEILKTAYSIKSTKSDFKARLTVFRGEGGLYTPTNSNAEFVIVLQEIPKLTIFDTNTIENLENFQRSYVFFDELPLFFSNFSAFKKTDALPYILAGKSRKEQQADEVFLLNNNDKIAEAGAANVFILDTKISNPNNSKQNQFHFITPPTSEGGVMGTMRNYILDNYKVDNQNKVEISIEEKTITKTELNQSEIIFTTNAVQSIQIIKITTQKQLEIMKNWINEMNRAFIGDIS</sequence>
<dbReference type="Gene3D" id="3.20.10.10">
    <property type="entry name" value="D-amino Acid Aminotransferase, subunit A, domain 2"/>
    <property type="match status" value="1"/>
</dbReference>
<keyword evidence="9" id="KW-0456">Lyase</keyword>
<evidence type="ECO:0000256" key="1">
    <source>
        <dbReference type="ARBA" id="ARBA00004824"/>
    </source>
</evidence>
<dbReference type="HOGENOM" id="CLU_020844_2_0_10"/>
<dbReference type="AlphaFoldDB" id="I4ANJ1"/>
<dbReference type="KEGG" id="fli:Fleli_3194"/>
<comment type="catalytic activity">
    <reaction evidence="7">
        <text>L-isoleucine + 2-oxoglutarate = (S)-3-methyl-2-oxopentanoate + L-glutamate</text>
        <dbReference type="Rhea" id="RHEA:24801"/>
        <dbReference type="ChEBI" id="CHEBI:16810"/>
        <dbReference type="ChEBI" id="CHEBI:29985"/>
        <dbReference type="ChEBI" id="CHEBI:35146"/>
        <dbReference type="ChEBI" id="CHEBI:58045"/>
        <dbReference type="EC" id="2.6.1.42"/>
    </reaction>
</comment>
<evidence type="ECO:0000256" key="5">
    <source>
        <dbReference type="ARBA" id="ARBA00013053"/>
    </source>
</evidence>
<evidence type="ECO:0000256" key="4">
    <source>
        <dbReference type="ARBA" id="ARBA00009320"/>
    </source>
</evidence>
<dbReference type="InterPro" id="IPR036038">
    <property type="entry name" value="Aminotransferase-like"/>
</dbReference>
<dbReference type="InterPro" id="IPR043132">
    <property type="entry name" value="BCAT-like_C"/>
</dbReference>
<keyword evidence="9" id="KW-0032">Aminotransferase</keyword>
<evidence type="ECO:0000313" key="10">
    <source>
        <dbReference type="Proteomes" id="UP000006054"/>
    </source>
</evidence>
<dbReference type="EC" id="2.6.1.42" evidence="5"/>
<dbReference type="Proteomes" id="UP000006054">
    <property type="component" value="Chromosome"/>
</dbReference>
<dbReference type="GO" id="GO:0016829">
    <property type="term" value="F:lyase activity"/>
    <property type="evidence" value="ECO:0007669"/>
    <property type="project" value="UniProtKB-KW"/>
</dbReference>
<comment type="catalytic activity">
    <reaction evidence="8">
        <text>L-leucine + 2-oxoglutarate = 4-methyl-2-oxopentanoate + L-glutamate</text>
        <dbReference type="Rhea" id="RHEA:18321"/>
        <dbReference type="ChEBI" id="CHEBI:16810"/>
        <dbReference type="ChEBI" id="CHEBI:17865"/>
        <dbReference type="ChEBI" id="CHEBI:29985"/>
        <dbReference type="ChEBI" id="CHEBI:57427"/>
        <dbReference type="EC" id="2.6.1.42"/>
    </reaction>
</comment>
<gene>
    <name evidence="9" type="ordered locus">Fleli_3194</name>
</gene>
<dbReference type="InterPro" id="IPR050571">
    <property type="entry name" value="Class-IV_PLP-Dep_Aminotrnsfr"/>
</dbReference>
<reference evidence="10" key="1">
    <citation type="submission" date="2012-06" db="EMBL/GenBank/DDBJ databases">
        <title>The complete genome of Flexibacter litoralis DSM 6794.</title>
        <authorList>
            <person name="Lucas S."/>
            <person name="Copeland A."/>
            <person name="Lapidus A."/>
            <person name="Glavina del Rio T."/>
            <person name="Dalin E."/>
            <person name="Tice H."/>
            <person name="Bruce D."/>
            <person name="Goodwin L."/>
            <person name="Pitluck S."/>
            <person name="Peters L."/>
            <person name="Ovchinnikova G."/>
            <person name="Lu M."/>
            <person name="Kyrpides N."/>
            <person name="Mavromatis K."/>
            <person name="Ivanova N."/>
            <person name="Brettin T."/>
            <person name="Detter J.C."/>
            <person name="Han C."/>
            <person name="Larimer F."/>
            <person name="Land M."/>
            <person name="Hauser L."/>
            <person name="Markowitz V."/>
            <person name="Cheng J.-F."/>
            <person name="Hugenholtz P."/>
            <person name="Woyke T."/>
            <person name="Wu D."/>
            <person name="Spring S."/>
            <person name="Lang E."/>
            <person name="Kopitz M."/>
            <person name="Brambilla E."/>
            <person name="Klenk H.-P."/>
            <person name="Eisen J.A."/>
        </authorList>
    </citation>
    <scope>NUCLEOTIDE SEQUENCE [LARGE SCALE GENOMIC DNA]</scope>
    <source>
        <strain evidence="10">ATCC 23117 / DSM 6794 / NBRC 15988 / NCIMB 1366 / Sio-4</strain>
    </source>
</reference>
<organism evidence="9 10">
    <name type="scientific">Bernardetia litoralis (strain ATCC 23117 / DSM 6794 / NBRC 15988 / NCIMB 1366 / Fx l1 / Sio-4)</name>
    <name type="common">Flexibacter litoralis</name>
    <dbReference type="NCBI Taxonomy" id="880071"/>
    <lineage>
        <taxon>Bacteria</taxon>
        <taxon>Pseudomonadati</taxon>
        <taxon>Bacteroidota</taxon>
        <taxon>Cytophagia</taxon>
        <taxon>Cytophagales</taxon>
        <taxon>Bernardetiaceae</taxon>
        <taxon>Bernardetia</taxon>
    </lineage>
</organism>
<evidence type="ECO:0000256" key="8">
    <source>
        <dbReference type="ARBA" id="ARBA00049229"/>
    </source>
</evidence>
<dbReference type="Gene3D" id="3.30.470.10">
    <property type="match status" value="1"/>
</dbReference>
<dbReference type="SUPFAM" id="SSF56752">
    <property type="entry name" value="D-aminoacid aminotransferase-like PLP-dependent enzymes"/>
    <property type="match status" value="1"/>
</dbReference>
<evidence type="ECO:0000313" key="9">
    <source>
        <dbReference type="EMBL" id="AFM05526.1"/>
    </source>
</evidence>
<comment type="pathway">
    <text evidence="2">Amino-acid biosynthesis; L-valine biosynthesis; L-valine from pyruvate: step 4/4.</text>
</comment>
<dbReference type="Pfam" id="PF01063">
    <property type="entry name" value="Aminotran_4"/>
    <property type="match status" value="1"/>
</dbReference>
<dbReference type="PANTHER" id="PTHR42743">
    <property type="entry name" value="AMINO-ACID AMINOTRANSFERASE"/>
    <property type="match status" value="1"/>
</dbReference>
<comment type="similarity">
    <text evidence="4">Belongs to the class-IV pyridoxal-phosphate-dependent aminotransferase family.</text>
</comment>
<keyword evidence="9" id="KW-0808">Transferase</keyword>
<keyword evidence="10" id="KW-1185">Reference proteome</keyword>
<dbReference type="GO" id="GO:0004084">
    <property type="term" value="F:branched-chain-amino-acid transaminase activity"/>
    <property type="evidence" value="ECO:0007669"/>
    <property type="project" value="UniProtKB-EC"/>
</dbReference>
<comment type="pathway">
    <text evidence="3">Amino-acid biosynthesis; L-leucine biosynthesis; L-leucine from 3-methyl-2-oxobutanoate: step 4/4.</text>
</comment>
<comment type="catalytic activity">
    <reaction evidence="6">
        <text>L-valine + 2-oxoglutarate = 3-methyl-2-oxobutanoate + L-glutamate</text>
        <dbReference type="Rhea" id="RHEA:24813"/>
        <dbReference type="ChEBI" id="CHEBI:11851"/>
        <dbReference type="ChEBI" id="CHEBI:16810"/>
        <dbReference type="ChEBI" id="CHEBI:29985"/>
        <dbReference type="ChEBI" id="CHEBI:57762"/>
        <dbReference type="EC" id="2.6.1.42"/>
    </reaction>
</comment>
<dbReference type="RefSeq" id="WP_014798956.1">
    <property type="nucleotide sequence ID" value="NC_018018.1"/>
</dbReference>
<dbReference type="InterPro" id="IPR043131">
    <property type="entry name" value="BCAT-like_N"/>
</dbReference>
<dbReference type="PANTHER" id="PTHR42743:SF11">
    <property type="entry name" value="AMINODEOXYCHORISMATE LYASE"/>
    <property type="match status" value="1"/>
</dbReference>
<accession>I4ANJ1</accession>
<evidence type="ECO:0000256" key="3">
    <source>
        <dbReference type="ARBA" id="ARBA00005072"/>
    </source>
</evidence>
<dbReference type="STRING" id="880071.Fleli_3194"/>
<evidence type="ECO:0000256" key="2">
    <source>
        <dbReference type="ARBA" id="ARBA00004931"/>
    </source>
</evidence>
<comment type="pathway">
    <text evidence="1">Amino-acid biosynthesis; L-isoleucine biosynthesis; L-isoleucine from 2-oxobutanoate: step 4/4.</text>
</comment>
<dbReference type="GO" id="GO:0046394">
    <property type="term" value="P:carboxylic acid biosynthetic process"/>
    <property type="evidence" value="ECO:0007669"/>
    <property type="project" value="UniProtKB-ARBA"/>
</dbReference>
<dbReference type="eggNOG" id="COG0115">
    <property type="taxonomic scope" value="Bacteria"/>
</dbReference>